<protein>
    <submittedName>
        <fullName evidence="2">Uncharacterized protein</fullName>
    </submittedName>
</protein>
<evidence type="ECO:0000313" key="3">
    <source>
        <dbReference type="Proteomes" id="UP001324380"/>
    </source>
</evidence>
<name>A0ABZ0TK38_9SPHI</name>
<keyword evidence="1" id="KW-1133">Transmembrane helix</keyword>
<keyword evidence="3" id="KW-1185">Reference proteome</keyword>
<feature type="transmembrane region" description="Helical" evidence="1">
    <location>
        <begin position="58"/>
        <end position="78"/>
    </location>
</feature>
<dbReference type="InterPro" id="IPR058068">
    <property type="entry name" value="LIC_13387-like"/>
</dbReference>
<evidence type="ECO:0000313" key="2">
    <source>
        <dbReference type="EMBL" id="WPU91555.1"/>
    </source>
</evidence>
<keyword evidence="1" id="KW-0812">Transmembrane</keyword>
<evidence type="ECO:0000256" key="1">
    <source>
        <dbReference type="SAM" id="Phobius"/>
    </source>
</evidence>
<dbReference type="EMBL" id="CP139558">
    <property type="protein sequence ID" value="WPU91555.1"/>
    <property type="molecule type" value="Genomic_DNA"/>
</dbReference>
<dbReference type="RefSeq" id="WP_321560721.1">
    <property type="nucleotide sequence ID" value="NZ_CP139558.1"/>
</dbReference>
<accession>A0ABZ0TK38</accession>
<keyword evidence="1" id="KW-0472">Membrane</keyword>
<feature type="transmembrane region" description="Helical" evidence="1">
    <location>
        <begin position="85"/>
        <end position="103"/>
    </location>
</feature>
<sequence length="130" mass="14702">MKTPLRIASILMLLHTFGHIVGAFTWKKAPNPSIQKVVDDMQSNHFAFMGKQVSLGSFFDGFGFTMIGVLLLLTIILWQLPERKFILPIGLFLLFMGIIELIYFFPFAAAFSLLAGILTLYAFIQWKPSN</sequence>
<feature type="transmembrane region" description="Helical" evidence="1">
    <location>
        <begin position="109"/>
        <end position="126"/>
    </location>
</feature>
<proteinExistence type="predicted"/>
<reference evidence="2 3" key="1">
    <citation type="submission" date="2023-11" db="EMBL/GenBank/DDBJ databases">
        <title>Analysis of the Genomes of Mucilaginibacter gossypii cycad 4 and M. sabulilitoris SNA2: microbes with the potential for plant growth promotion.</title>
        <authorList>
            <person name="Hirsch A.M."/>
            <person name="Humm E."/>
            <person name="Rubbi M."/>
            <person name="Del Vecchio G."/>
            <person name="Ha S.M."/>
            <person name="Pellegrini M."/>
            <person name="Gunsalus R.P."/>
        </authorList>
    </citation>
    <scope>NUCLEOTIDE SEQUENCE [LARGE SCALE GENOMIC DNA]</scope>
    <source>
        <strain evidence="2 3">SNA2</strain>
    </source>
</reference>
<organism evidence="2 3">
    <name type="scientific">Mucilaginibacter sabulilitoris</name>
    <dbReference type="NCBI Taxonomy" id="1173583"/>
    <lineage>
        <taxon>Bacteria</taxon>
        <taxon>Pseudomonadati</taxon>
        <taxon>Bacteroidota</taxon>
        <taxon>Sphingobacteriia</taxon>
        <taxon>Sphingobacteriales</taxon>
        <taxon>Sphingobacteriaceae</taxon>
        <taxon>Mucilaginibacter</taxon>
    </lineage>
</organism>
<dbReference type="NCBIfam" id="NF047765">
    <property type="entry name" value="LIC_13387_fam"/>
    <property type="match status" value="1"/>
</dbReference>
<dbReference type="Proteomes" id="UP001324380">
    <property type="component" value="Chromosome"/>
</dbReference>
<gene>
    <name evidence="2" type="ORF">SNE25_19745</name>
</gene>